<dbReference type="Proteomes" id="UP000219259">
    <property type="component" value="Unassembled WGS sequence"/>
</dbReference>
<feature type="transmembrane region" description="Helical" evidence="6">
    <location>
        <begin position="18"/>
        <end position="38"/>
    </location>
</feature>
<feature type="transmembrane region" description="Helical" evidence="6">
    <location>
        <begin position="308"/>
        <end position="329"/>
    </location>
</feature>
<dbReference type="OrthoDB" id="266913at2"/>
<evidence type="ECO:0000256" key="2">
    <source>
        <dbReference type="ARBA" id="ARBA00022475"/>
    </source>
</evidence>
<dbReference type="PANTHER" id="PTHR30294">
    <property type="entry name" value="MEMBRANE COMPONENT OF ABC TRANSPORTER YHHJ-RELATED"/>
    <property type="match status" value="1"/>
</dbReference>
<keyword evidence="4 6" id="KW-1133">Transmembrane helix</keyword>
<dbReference type="EMBL" id="FMMM01000056">
    <property type="protein sequence ID" value="SCQ22015.1"/>
    <property type="molecule type" value="Genomic_DNA"/>
</dbReference>
<gene>
    <name evidence="9" type="primary">ybhR_1</name>
    <name evidence="8" type="ORF">CLI86_00250</name>
    <name evidence="9" type="ORF">TFUB20_01568</name>
</gene>
<organism evidence="9 10">
    <name type="scientific">Tannerella forsythia</name>
    <name type="common">Bacteroides forsythus</name>
    <dbReference type="NCBI Taxonomy" id="28112"/>
    <lineage>
        <taxon>Bacteria</taxon>
        <taxon>Pseudomonadati</taxon>
        <taxon>Bacteroidota</taxon>
        <taxon>Bacteroidia</taxon>
        <taxon>Bacteroidales</taxon>
        <taxon>Tannerellaceae</taxon>
        <taxon>Tannerella</taxon>
    </lineage>
</organism>
<evidence type="ECO:0000256" key="5">
    <source>
        <dbReference type="ARBA" id="ARBA00023136"/>
    </source>
</evidence>
<dbReference type="GO" id="GO:0005886">
    <property type="term" value="C:plasma membrane"/>
    <property type="evidence" value="ECO:0007669"/>
    <property type="project" value="UniProtKB-SubCell"/>
</dbReference>
<keyword evidence="2" id="KW-1003">Cell membrane</keyword>
<dbReference type="InterPro" id="IPR051449">
    <property type="entry name" value="ABC-2_transporter_component"/>
</dbReference>
<evidence type="ECO:0000313" key="8">
    <source>
        <dbReference type="EMBL" id="PDP45105.1"/>
    </source>
</evidence>
<evidence type="ECO:0000313" key="10">
    <source>
        <dbReference type="Proteomes" id="UP000182057"/>
    </source>
</evidence>
<dbReference type="EMBL" id="NSLJ01000001">
    <property type="protein sequence ID" value="PDP45105.1"/>
    <property type="molecule type" value="Genomic_DNA"/>
</dbReference>
<feature type="transmembrane region" description="Helical" evidence="6">
    <location>
        <begin position="266"/>
        <end position="288"/>
    </location>
</feature>
<feature type="transmembrane region" description="Helical" evidence="6">
    <location>
        <begin position="341"/>
        <end position="362"/>
    </location>
</feature>
<feature type="transmembrane region" description="Helical" evidence="6">
    <location>
        <begin position="228"/>
        <end position="246"/>
    </location>
</feature>
<evidence type="ECO:0000256" key="3">
    <source>
        <dbReference type="ARBA" id="ARBA00022692"/>
    </source>
</evidence>
<keyword evidence="3 6" id="KW-0812">Transmembrane</keyword>
<feature type="transmembrane region" description="Helical" evidence="6">
    <location>
        <begin position="396"/>
        <end position="416"/>
    </location>
</feature>
<protein>
    <submittedName>
        <fullName evidence="8">ABC transporter permease</fullName>
    </submittedName>
    <submittedName>
        <fullName evidence="9">Inner membrane transport permease YbhR</fullName>
    </submittedName>
</protein>
<dbReference type="AlphaFoldDB" id="A0A1D3UPJ0"/>
<keyword evidence="5 6" id="KW-0472">Membrane</keyword>
<evidence type="ECO:0000259" key="7">
    <source>
        <dbReference type="Pfam" id="PF12698"/>
    </source>
</evidence>
<evidence type="ECO:0000256" key="6">
    <source>
        <dbReference type="SAM" id="Phobius"/>
    </source>
</evidence>
<comment type="subcellular location">
    <subcellularLocation>
        <location evidence="1">Cell membrane</location>
        <topology evidence="1">Multi-pass membrane protein</topology>
    </subcellularLocation>
</comment>
<evidence type="ECO:0000256" key="4">
    <source>
        <dbReference type="ARBA" id="ARBA00022989"/>
    </source>
</evidence>
<dbReference type="GeneID" id="34758957"/>
<dbReference type="Pfam" id="PF12698">
    <property type="entry name" value="ABC2_membrane_3"/>
    <property type="match status" value="1"/>
</dbReference>
<sequence>MNIRALIYKDLLLLVRDVWGIVLLFFMPWALVLLMAYLQDGTFRSINENRISLYLLNADGDSLGRRVSRQLSASRIFDVSTEADGRSLTVHEVEEAVMRGDYLIGVIIPEGTTERLREQVRHGVERAFDGEPSAVSDTTQSSLTVRVLVDPAAKPSFRSSVMSAVREEMLTIRHRLLLQEISAQASLLLLIPVDLNIETDEWFTVDEAYARSEHGRIIPNATQHNVPAWSMFAVFFIVVSLAGNMIRERETGCLNRLMTMPCSYAVYLFSKMFVYLCVCLLQLTLMMATGMYLIPLLGLPALKLGHSAGALLLMSVSASLSAIGYGLAIGSIARTNQQASIFGAVSVVMLAALGGVWIPTFVMPHFMRLASRISPLNWGLNGFNELFVRDAGMAGILPYASLSLLFFVVMLGGAVYGRTSRRRKN</sequence>
<dbReference type="RefSeq" id="WP_014225163.1">
    <property type="nucleotide sequence ID" value="NZ_CAJPTF010000020.1"/>
</dbReference>
<reference evidence="8 11" key="2">
    <citation type="submission" date="2017-09" db="EMBL/GenBank/DDBJ databases">
        <title>Phase variable restriction modification systems are present in the genome sequences of periodontal pathogens Prevotella intermedia, Tannerella forsythia and Porphyromonas gingivalis.</title>
        <authorList>
            <person name="Haigh R.D."/>
            <person name="Crawford L."/>
            <person name="Ralph J."/>
            <person name="Wanford J."/>
            <person name="Vartoukian S.R."/>
            <person name="Hijazib K."/>
            <person name="Wade W."/>
            <person name="Oggioni M.R."/>
        </authorList>
    </citation>
    <scope>NUCLEOTIDE SEQUENCE [LARGE SCALE GENOMIC DNA]</scope>
    <source>
        <strain evidence="8 11">WW11663</strain>
    </source>
</reference>
<reference evidence="9 10" key="1">
    <citation type="submission" date="2016-09" db="EMBL/GenBank/DDBJ databases">
        <authorList>
            <person name="Capua I."/>
            <person name="De Benedictis P."/>
            <person name="Joannis T."/>
            <person name="Lombin L.H."/>
            <person name="Cattoli G."/>
        </authorList>
    </citation>
    <scope>NUCLEOTIDE SEQUENCE [LARGE SCALE GENOMIC DNA]</scope>
    <source>
        <strain evidence="9 10">UB20</strain>
    </source>
</reference>
<evidence type="ECO:0000313" key="11">
    <source>
        <dbReference type="Proteomes" id="UP000219259"/>
    </source>
</evidence>
<dbReference type="Proteomes" id="UP000182057">
    <property type="component" value="Unassembled WGS sequence"/>
</dbReference>
<evidence type="ECO:0000256" key="1">
    <source>
        <dbReference type="ARBA" id="ARBA00004651"/>
    </source>
</evidence>
<dbReference type="InterPro" id="IPR013525">
    <property type="entry name" value="ABC2_TM"/>
</dbReference>
<feature type="domain" description="ABC-2 type transporter transmembrane" evidence="7">
    <location>
        <begin position="19"/>
        <end position="415"/>
    </location>
</feature>
<name>A0A1D3UPJ0_TANFO</name>
<accession>A0A1D3UPJ0</accession>
<dbReference type="GO" id="GO:0140359">
    <property type="term" value="F:ABC-type transporter activity"/>
    <property type="evidence" value="ECO:0007669"/>
    <property type="project" value="InterPro"/>
</dbReference>
<evidence type="ECO:0000313" key="9">
    <source>
        <dbReference type="EMBL" id="SCQ22015.1"/>
    </source>
</evidence>
<proteinExistence type="predicted"/>
<dbReference type="OMA" id="RFLMPPW"/>
<dbReference type="PANTHER" id="PTHR30294:SF38">
    <property type="entry name" value="TRANSPORT PERMEASE PROTEIN"/>
    <property type="match status" value="1"/>
</dbReference>